<reference evidence="1 2" key="1">
    <citation type="submission" date="2013-06" db="EMBL/GenBank/DDBJ databases">
        <title>The Genome Sequence of Acinetobacter gyllenbergii CIP 110306.</title>
        <authorList>
            <consortium name="The Broad Institute Genome Sequencing Platform"/>
            <consortium name="The Broad Institute Genome Sequencing Center for Infectious Disease"/>
            <person name="Cerqueira G."/>
            <person name="Feldgarden M."/>
            <person name="Courvalin P."/>
            <person name="Perichon B."/>
            <person name="Grillot-Courvalin C."/>
            <person name="Clermont D."/>
            <person name="Rocha E."/>
            <person name="Yoon E.-J."/>
            <person name="Nemec A."/>
            <person name="Young S.K."/>
            <person name="Zeng Q."/>
            <person name="Gargeya S."/>
            <person name="Fitzgerald M."/>
            <person name="Abouelleil A."/>
            <person name="Alvarado L."/>
            <person name="Berlin A.M."/>
            <person name="Chapman S.B."/>
            <person name="Dewar J."/>
            <person name="Goldberg J."/>
            <person name="Griggs A."/>
            <person name="Gujja S."/>
            <person name="Hansen M."/>
            <person name="Howarth C."/>
            <person name="Imamovic A."/>
            <person name="Larimer J."/>
            <person name="McCowan C."/>
            <person name="Murphy C."/>
            <person name="Pearson M."/>
            <person name="Priest M."/>
            <person name="Roberts A."/>
            <person name="Saif S."/>
            <person name="Shea T."/>
            <person name="Sykes S."/>
            <person name="Wortman J."/>
            <person name="Nusbaum C."/>
            <person name="Birren B."/>
        </authorList>
    </citation>
    <scope>NUCLEOTIDE SEQUENCE [LARGE SCALE GENOMIC DNA]</scope>
    <source>
        <strain evidence="1 2">CIP 110306</strain>
    </source>
</reference>
<accession>A0A829HDL2</accession>
<dbReference type="AlphaFoldDB" id="A0A829HDL2"/>
<proteinExistence type="predicted"/>
<keyword evidence="2" id="KW-1185">Reference proteome</keyword>
<organism evidence="1 2">
    <name type="scientific">Acinetobacter gyllenbergii CIP 110306 = MTCC 11365</name>
    <dbReference type="NCBI Taxonomy" id="1217657"/>
    <lineage>
        <taxon>Bacteria</taxon>
        <taxon>Pseudomonadati</taxon>
        <taxon>Pseudomonadota</taxon>
        <taxon>Gammaproteobacteria</taxon>
        <taxon>Moraxellales</taxon>
        <taxon>Moraxellaceae</taxon>
        <taxon>Acinetobacter</taxon>
    </lineage>
</organism>
<evidence type="ECO:0000313" key="1">
    <source>
        <dbReference type="EMBL" id="EPF75199.1"/>
    </source>
</evidence>
<comment type="caution">
    <text evidence="1">The sequence shown here is derived from an EMBL/GenBank/DDBJ whole genome shotgun (WGS) entry which is preliminary data.</text>
</comment>
<protein>
    <submittedName>
        <fullName evidence="1">Uncharacterized protein</fullName>
    </submittedName>
</protein>
<dbReference type="Proteomes" id="UP000014523">
    <property type="component" value="Unassembled WGS sequence"/>
</dbReference>
<dbReference type="RefSeq" id="WP_016660507.1">
    <property type="nucleotide sequence ID" value="NZ_ATGG01000026.1"/>
</dbReference>
<name>A0A829HDL2_9GAMM</name>
<dbReference type="EMBL" id="ATGG01000026">
    <property type="protein sequence ID" value="EPF75199.1"/>
    <property type="molecule type" value="Genomic_DNA"/>
</dbReference>
<gene>
    <name evidence="1" type="ORF">F957_03192</name>
</gene>
<evidence type="ECO:0000313" key="2">
    <source>
        <dbReference type="Proteomes" id="UP000014523"/>
    </source>
</evidence>
<sequence length="249" mass="27352">MVTKNEYRTTTKQNAQVEQVKMNLPVRLMMIGGAVKASDNSAFNFASKNVASDYKNDLPVKKFQISNGAKTIVSAIASQLTNTIQSLDIFCHGDPDGIYFIIGSSLEKNVENTVKNQLASNLYISKFQAIYKGFDRKENKIKNQYAISDLNLKAFTNESKVEIHGCNTGSGENCFASEFSKQLYNAGKLKSVVIGHASKANPNIDGTTSIKEQDYRHGIRIIFHNGKAIKKVTSSGRISADIIRSALGN</sequence>